<organism evidence="1 2">
    <name type="scientific">Symbiodinium microadriaticum</name>
    <name type="common">Dinoflagellate</name>
    <name type="synonym">Zooxanthella microadriatica</name>
    <dbReference type="NCBI Taxonomy" id="2951"/>
    <lineage>
        <taxon>Eukaryota</taxon>
        <taxon>Sar</taxon>
        <taxon>Alveolata</taxon>
        <taxon>Dinophyceae</taxon>
        <taxon>Suessiales</taxon>
        <taxon>Symbiodiniaceae</taxon>
        <taxon>Symbiodinium</taxon>
    </lineage>
</organism>
<reference evidence="1 2" key="1">
    <citation type="submission" date="2016-02" db="EMBL/GenBank/DDBJ databases">
        <title>Genome analysis of coral dinoflagellate symbionts highlights evolutionary adaptations to a symbiotic lifestyle.</title>
        <authorList>
            <person name="Aranda M."/>
            <person name="Li Y."/>
            <person name="Liew Y.J."/>
            <person name="Baumgarten S."/>
            <person name="Simakov O."/>
            <person name="Wilson M."/>
            <person name="Piel J."/>
            <person name="Ashoor H."/>
            <person name="Bougouffa S."/>
            <person name="Bajic V.B."/>
            <person name="Ryu T."/>
            <person name="Ravasi T."/>
            <person name="Bayer T."/>
            <person name="Micklem G."/>
            <person name="Kim H."/>
            <person name="Bhak J."/>
            <person name="Lajeunesse T.C."/>
            <person name="Voolstra C.R."/>
        </authorList>
    </citation>
    <scope>NUCLEOTIDE SEQUENCE [LARGE SCALE GENOMIC DNA]</scope>
    <source>
        <strain evidence="1 2">CCMP2467</strain>
    </source>
</reference>
<evidence type="ECO:0000313" key="1">
    <source>
        <dbReference type="EMBL" id="OLP94301.1"/>
    </source>
</evidence>
<sequence length="84" mass="9935">MVRRFHRRPVPPLVESGAKMSFVRFFRDVLEREIEAIHKKISSRLEKRRSWEEAGCFASQLLVSEAYLLILPVVEERARYAAQF</sequence>
<keyword evidence="2" id="KW-1185">Reference proteome</keyword>
<accession>A0A1Q9DGI9</accession>
<dbReference type="AlphaFoldDB" id="A0A1Q9DGI9"/>
<name>A0A1Q9DGI9_SYMMI</name>
<dbReference type="Proteomes" id="UP000186817">
    <property type="component" value="Unassembled WGS sequence"/>
</dbReference>
<evidence type="ECO:0000313" key="2">
    <source>
        <dbReference type="Proteomes" id="UP000186817"/>
    </source>
</evidence>
<proteinExistence type="predicted"/>
<comment type="caution">
    <text evidence="1">The sequence shown here is derived from an EMBL/GenBank/DDBJ whole genome shotgun (WGS) entry which is preliminary data.</text>
</comment>
<dbReference type="EMBL" id="LSRX01000548">
    <property type="protein sequence ID" value="OLP94301.1"/>
    <property type="molecule type" value="Genomic_DNA"/>
</dbReference>
<gene>
    <name evidence="1" type="ORF">AK812_SmicGene23707</name>
</gene>
<protein>
    <submittedName>
        <fullName evidence="1">Uncharacterized protein</fullName>
    </submittedName>
</protein>